<name>A0A0F9Y7F1_9ZZZZ</name>
<protein>
    <submittedName>
        <fullName evidence="1">Uncharacterized protein</fullName>
    </submittedName>
</protein>
<dbReference type="AlphaFoldDB" id="A0A0F9Y7F1"/>
<sequence length="57" mass="6349">MTDLRRNNLAICADAGFKPVSALPTELGRSLRSSFEIANRLHAIKALDLWLMVPLKI</sequence>
<dbReference type="EMBL" id="LAZR01000011">
    <property type="protein sequence ID" value="KKO07847.1"/>
    <property type="molecule type" value="Genomic_DNA"/>
</dbReference>
<accession>A0A0F9Y7F1</accession>
<proteinExistence type="predicted"/>
<evidence type="ECO:0000313" key="1">
    <source>
        <dbReference type="EMBL" id="KKO07847.1"/>
    </source>
</evidence>
<comment type="caution">
    <text evidence="1">The sequence shown here is derived from an EMBL/GenBank/DDBJ whole genome shotgun (WGS) entry which is preliminary data.</text>
</comment>
<gene>
    <name evidence="1" type="ORF">LCGC14_0051890</name>
</gene>
<reference evidence="1" key="1">
    <citation type="journal article" date="2015" name="Nature">
        <title>Complex archaea that bridge the gap between prokaryotes and eukaryotes.</title>
        <authorList>
            <person name="Spang A."/>
            <person name="Saw J.H."/>
            <person name="Jorgensen S.L."/>
            <person name="Zaremba-Niedzwiedzka K."/>
            <person name="Martijn J."/>
            <person name="Lind A.E."/>
            <person name="van Eijk R."/>
            <person name="Schleper C."/>
            <person name="Guy L."/>
            <person name="Ettema T.J."/>
        </authorList>
    </citation>
    <scope>NUCLEOTIDE SEQUENCE</scope>
</reference>
<organism evidence="1">
    <name type="scientific">marine sediment metagenome</name>
    <dbReference type="NCBI Taxonomy" id="412755"/>
    <lineage>
        <taxon>unclassified sequences</taxon>
        <taxon>metagenomes</taxon>
        <taxon>ecological metagenomes</taxon>
    </lineage>
</organism>